<gene>
    <name evidence="2" type="ORF">CTAM01_03368</name>
</gene>
<evidence type="ECO:0000313" key="3">
    <source>
        <dbReference type="Proteomes" id="UP001227543"/>
    </source>
</evidence>
<sequence>MAEAFGVVVSAFTVVEIAGKLGSSTIKLKKLWNEVQDVPREINQLVEQVDILNAILTEMDVELSKAGTPSTGTSDASLRCCQQVANELEILATDLQQQILTAKKSRRSITKLRVTLKKDLIQSCQQKLQFALQMALLSQNTRIFASITNRTESTTSGVKTPETTAFTVEAYSSRQVRLTDEPDFNSVASVRKASRMEPLHNAQSSFFGGFTSRTVPHSKYHDVQVYQARLQLPWWVSARLWDIQTYRAHAGWKFCLRAWTVRPYSSTPIFEYIERGYWIPALREIEEHRSSLFDRDEDGWTLLHVCVSTKKHMAMTLTKSQSAVNWERIEIIRHLLGIGLRLDDVDGQTLGLAPFARLCKSNETLELFKIWVHVALDDCLEDYFTPDETTLNLSAISSFIWKDHEAHQYMTRSLATTYYQLPLKVRYAHLDWYHVDPKILLHDIQHDGGIKPAEFIVILDASFDSSLESLVSCYATKMAFDEKSSWRKLVRWVVQGVSSQRLSMQMSVDAAQEEPRCYTPLISALYKTPWDHSKYKRKISLFLRRWLEDVQISGHDLEEYGRREMEYFKREARLQEERLRTWDNSTIYEPGLRLVSFTYGPEPGDWNLVWSLEAEEFAGDFWDLIENPPLRVPGAWVDED</sequence>
<name>A0ABQ9RJH8_9PEZI</name>
<evidence type="ECO:0008006" key="4">
    <source>
        <dbReference type="Google" id="ProtNLM"/>
    </source>
</evidence>
<accession>A0ABQ9RJH8</accession>
<dbReference type="GeneID" id="85403642"/>
<organism evidence="2 3">
    <name type="scientific">Colletotrichum tamarilloi</name>
    <dbReference type="NCBI Taxonomy" id="1209934"/>
    <lineage>
        <taxon>Eukaryota</taxon>
        <taxon>Fungi</taxon>
        <taxon>Dikarya</taxon>
        <taxon>Ascomycota</taxon>
        <taxon>Pezizomycotina</taxon>
        <taxon>Sordariomycetes</taxon>
        <taxon>Hypocreomycetidae</taxon>
        <taxon>Glomerellales</taxon>
        <taxon>Glomerellaceae</taxon>
        <taxon>Colletotrichum</taxon>
        <taxon>Colletotrichum acutatum species complex</taxon>
    </lineage>
</organism>
<reference evidence="2 3" key="1">
    <citation type="submission" date="2016-10" db="EMBL/GenBank/DDBJ databases">
        <title>The genome sequence of Colletotrichum fioriniae PJ7.</title>
        <authorList>
            <person name="Baroncelli R."/>
        </authorList>
    </citation>
    <scope>NUCLEOTIDE SEQUENCE [LARGE SCALE GENOMIC DNA]</scope>
    <source>
        <strain evidence="2 3">Tom-12</strain>
    </source>
</reference>
<proteinExistence type="predicted"/>
<comment type="caution">
    <text evidence="2">The sequence shown here is derived from an EMBL/GenBank/DDBJ whole genome shotgun (WGS) entry which is preliminary data.</text>
</comment>
<dbReference type="Proteomes" id="UP001227543">
    <property type="component" value="Unassembled WGS sequence"/>
</dbReference>
<evidence type="ECO:0000256" key="1">
    <source>
        <dbReference type="SAM" id="Coils"/>
    </source>
</evidence>
<evidence type="ECO:0000313" key="2">
    <source>
        <dbReference type="EMBL" id="KAK1506033.1"/>
    </source>
</evidence>
<dbReference type="RefSeq" id="XP_060385610.1">
    <property type="nucleotide sequence ID" value="XM_060519404.1"/>
</dbReference>
<dbReference type="EMBL" id="MLFU01000008">
    <property type="protein sequence ID" value="KAK1506033.1"/>
    <property type="molecule type" value="Genomic_DNA"/>
</dbReference>
<keyword evidence="1" id="KW-0175">Coiled coil</keyword>
<feature type="coiled-coil region" evidence="1">
    <location>
        <begin position="78"/>
        <end position="105"/>
    </location>
</feature>
<keyword evidence="3" id="KW-1185">Reference proteome</keyword>
<protein>
    <recommendedName>
        <fullName evidence="4">Fungal N-terminal domain-containing protein</fullName>
    </recommendedName>
</protein>